<dbReference type="AlphaFoldDB" id="A0A1F4Q0U4"/>
<evidence type="ECO:0000313" key="1">
    <source>
        <dbReference type="EMBL" id="OGB89497.1"/>
    </source>
</evidence>
<gene>
    <name evidence="1" type="ORF">A2625_01095</name>
</gene>
<proteinExistence type="predicted"/>
<dbReference type="Pfam" id="PF06245">
    <property type="entry name" value="DUF1015"/>
    <property type="match status" value="1"/>
</dbReference>
<dbReference type="PANTHER" id="PTHR36454">
    <property type="entry name" value="LMO2823 PROTEIN"/>
    <property type="match status" value="1"/>
</dbReference>
<organism evidence="1 2">
    <name type="scientific">candidate division WOR-1 bacterium RIFCSPHIGHO2_01_FULL_53_15</name>
    <dbReference type="NCBI Taxonomy" id="1802564"/>
    <lineage>
        <taxon>Bacteria</taxon>
        <taxon>Bacillati</taxon>
        <taxon>Saganbacteria</taxon>
    </lineage>
</organism>
<dbReference type="PIRSF" id="PIRSF033563">
    <property type="entry name" value="UCP033563"/>
    <property type="match status" value="1"/>
</dbReference>
<name>A0A1F4Q0U4_UNCSA</name>
<dbReference type="PANTHER" id="PTHR36454:SF1">
    <property type="entry name" value="DUF1015 DOMAIN-CONTAINING PROTEIN"/>
    <property type="match status" value="1"/>
</dbReference>
<evidence type="ECO:0000313" key="2">
    <source>
        <dbReference type="Proteomes" id="UP000178724"/>
    </source>
</evidence>
<sequence length="445" mass="52067">MVKVFPFRGILYNKKKIKKIGRVMSPPYDIIGPAEQARLYERSDFNFIRLILGKEFPGDGEYNNRYVRAAAFLNGWLRHRVLVQDDKPAIYVYEEVFSLFGKRFNRLGFIALLRLEEMGRGKVFPHEETYPKAKLDRLQLMRATNADLDSIFVFYSDNKEKIVKTMKQFMRKKPAVEVKAADGILHRLWKIDRRPAINKIIAEMKDKAVFIADGHHRYEAAQRYKSELKVKNTKFTEEEAYNHVMTYFTPVESNGLVVLPIHRAVSNLPYLDPIRFEQDLAEFFDVIPYTANKRTAEQVRKKLEKDMQKDPGRHALGLYLGNYHYFLLTLKDEKTIDEMVAEEKPKAWKHLDVTILHYTIFDRLLNLAQETEDKVSYFKNAADAVRAVDEQKAVMAFILNPTRVEEIMAVASELEKMPQKSTYFYPKTLSGLVLYRFEHGEKIKN</sequence>
<dbReference type="InterPro" id="IPR008323">
    <property type="entry name" value="UCP033563"/>
</dbReference>
<reference evidence="1 2" key="1">
    <citation type="journal article" date="2016" name="Nat. Commun.">
        <title>Thousands of microbial genomes shed light on interconnected biogeochemical processes in an aquifer system.</title>
        <authorList>
            <person name="Anantharaman K."/>
            <person name="Brown C.T."/>
            <person name="Hug L.A."/>
            <person name="Sharon I."/>
            <person name="Castelle C.J."/>
            <person name="Probst A.J."/>
            <person name="Thomas B.C."/>
            <person name="Singh A."/>
            <person name="Wilkins M.J."/>
            <person name="Karaoz U."/>
            <person name="Brodie E.L."/>
            <person name="Williams K.H."/>
            <person name="Hubbard S.S."/>
            <person name="Banfield J.F."/>
        </authorList>
    </citation>
    <scope>NUCLEOTIDE SEQUENCE [LARGE SCALE GENOMIC DNA]</scope>
</reference>
<protein>
    <recommendedName>
        <fullName evidence="3">DUF1015 domain-containing protein</fullName>
    </recommendedName>
</protein>
<evidence type="ECO:0008006" key="3">
    <source>
        <dbReference type="Google" id="ProtNLM"/>
    </source>
</evidence>
<dbReference type="EMBL" id="METM01000024">
    <property type="protein sequence ID" value="OGB89497.1"/>
    <property type="molecule type" value="Genomic_DNA"/>
</dbReference>
<comment type="caution">
    <text evidence="1">The sequence shown here is derived from an EMBL/GenBank/DDBJ whole genome shotgun (WGS) entry which is preliminary data.</text>
</comment>
<dbReference type="Proteomes" id="UP000178724">
    <property type="component" value="Unassembled WGS sequence"/>
</dbReference>
<accession>A0A1F4Q0U4</accession>